<proteinExistence type="predicted"/>
<dbReference type="Pfam" id="PF00702">
    <property type="entry name" value="Hydrolase"/>
    <property type="match status" value="1"/>
</dbReference>
<evidence type="ECO:0000313" key="1">
    <source>
        <dbReference type="EMBL" id="RZS43449.1"/>
    </source>
</evidence>
<dbReference type="GO" id="GO:0050308">
    <property type="term" value="F:sugar-phosphatase activity"/>
    <property type="evidence" value="ECO:0007669"/>
    <property type="project" value="TreeGrafter"/>
</dbReference>
<dbReference type="EMBL" id="SGWQ01000002">
    <property type="protein sequence ID" value="RZS43449.1"/>
    <property type="molecule type" value="Genomic_DNA"/>
</dbReference>
<keyword evidence="1" id="KW-0378">Hydrolase</keyword>
<comment type="caution">
    <text evidence="1">The sequence shown here is derived from an EMBL/GenBank/DDBJ whole genome shotgun (WGS) entry which is preliminary data.</text>
</comment>
<dbReference type="PANTHER" id="PTHR43481:SF4">
    <property type="entry name" value="GLYCEROL-1-PHOSPHATE PHOSPHOHYDROLASE 1-RELATED"/>
    <property type="match status" value="1"/>
</dbReference>
<dbReference type="InterPro" id="IPR006439">
    <property type="entry name" value="HAD-SF_hydro_IA"/>
</dbReference>
<dbReference type="InterPro" id="IPR051806">
    <property type="entry name" value="HAD-like_SPP"/>
</dbReference>
<gene>
    <name evidence="1" type="ORF">EV193_102429</name>
</gene>
<protein>
    <submittedName>
        <fullName evidence="1">HAD superfamily hydrolase (TIGR01509 family)</fullName>
    </submittedName>
</protein>
<dbReference type="AlphaFoldDB" id="A0A4Q7L1Q2"/>
<organism evidence="1 2">
    <name type="scientific">Herbihabitans rhizosphaerae</name>
    <dbReference type="NCBI Taxonomy" id="1872711"/>
    <lineage>
        <taxon>Bacteria</taxon>
        <taxon>Bacillati</taxon>
        <taxon>Actinomycetota</taxon>
        <taxon>Actinomycetes</taxon>
        <taxon>Pseudonocardiales</taxon>
        <taxon>Pseudonocardiaceae</taxon>
        <taxon>Herbihabitans</taxon>
    </lineage>
</organism>
<sequence>MEPSTMDGLAAVLWDMDGTLIDSEKLWDIPLYEVAEHFGGTLTPEGRALTVGTTTTTTVRMIFEDIGLEWTAEREAEAKAFIYRRIKEIFAGEHEWRPGAEKALRMVRESGLPTALVTSTERELAEFALNTIGREHFDVTITGDDVDGNYKPHPEPYLRAARLLGVDPTRAVAVEDSPTGTASAVAAGCTVLVVPCDAPVEPGERRVFRESLVGLDLADLAALVADQG</sequence>
<reference evidence="1 2" key="1">
    <citation type="submission" date="2019-02" db="EMBL/GenBank/DDBJ databases">
        <title>Genomic Encyclopedia of Type Strains, Phase IV (KMG-IV): sequencing the most valuable type-strain genomes for metagenomic binning, comparative biology and taxonomic classification.</title>
        <authorList>
            <person name="Goeker M."/>
        </authorList>
    </citation>
    <scope>NUCLEOTIDE SEQUENCE [LARGE SCALE GENOMIC DNA]</scope>
    <source>
        <strain evidence="1 2">DSM 101727</strain>
    </source>
</reference>
<dbReference type="InterPro" id="IPR023198">
    <property type="entry name" value="PGP-like_dom2"/>
</dbReference>
<keyword evidence="2" id="KW-1185">Reference proteome</keyword>
<dbReference type="InterPro" id="IPR023214">
    <property type="entry name" value="HAD_sf"/>
</dbReference>
<accession>A0A4Q7L1Q2</accession>
<dbReference type="Gene3D" id="3.40.50.1000">
    <property type="entry name" value="HAD superfamily/HAD-like"/>
    <property type="match status" value="1"/>
</dbReference>
<dbReference type="NCBIfam" id="TIGR01509">
    <property type="entry name" value="HAD-SF-IA-v3"/>
    <property type="match status" value="1"/>
</dbReference>
<dbReference type="CDD" id="cd07505">
    <property type="entry name" value="HAD_BPGM-like"/>
    <property type="match status" value="1"/>
</dbReference>
<dbReference type="SFLD" id="SFLDS00003">
    <property type="entry name" value="Haloacid_Dehalogenase"/>
    <property type="match status" value="1"/>
</dbReference>
<dbReference type="SFLD" id="SFLDG01129">
    <property type="entry name" value="C1.5:_HAD__Beta-PGM__Phosphata"/>
    <property type="match status" value="1"/>
</dbReference>
<dbReference type="Proteomes" id="UP000294257">
    <property type="component" value="Unassembled WGS sequence"/>
</dbReference>
<dbReference type="SUPFAM" id="SSF56784">
    <property type="entry name" value="HAD-like"/>
    <property type="match status" value="1"/>
</dbReference>
<evidence type="ECO:0000313" key="2">
    <source>
        <dbReference type="Proteomes" id="UP000294257"/>
    </source>
</evidence>
<name>A0A4Q7L1Q2_9PSEU</name>
<dbReference type="Gene3D" id="1.10.150.240">
    <property type="entry name" value="Putative phosphatase, domain 2"/>
    <property type="match status" value="1"/>
</dbReference>
<dbReference type="InterPro" id="IPR036412">
    <property type="entry name" value="HAD-like_sf"/>
</dbReference>
<dbReference type="PANTHER" id="PTHR43481">
    <property type="entry name" value="FRUCTOSE-1-PHOSPHATE PHOSPHATASE"/>
    <property type="match status" value="1"/>
</dbReference>